<accession>A0A8H5GWR0</accession>
<feature type="transmembrane region" description="Helical" evidence="10">
    <location>
        <begin position="532"/>
        <end position="554"/>
    </location>
</feature>
<comment type="cofactor">
    <cofactor evidence="1 9">
        <name>heme</name>
        <dbReference type="ChEBI" id="CHEBI:30413"/>
    </cofactor>
</comment>
<keyword evidence="5 9" id="KW-0479">Metal-binding</keyword>
<feature type="transmembrane region" description="Helical" evidence="10">
    <location>
        <begin position="424"/>
        <end position="449"/>
    </location>
</feature>
<evidence type="ECO:0000256" key="3">
    <source>
        <dbReference type="ARBA" id="ARBA00010617"/>
    </source>
</evidence>
<keyword evidence="13" id="KW-1185">Reference proteome</keyword>
<protein>
    <recommendedName>
        <fullName evidence="11">DUF6534 domain-containing protein</fullName>
    </recommendedName>
</protein>
<dbReference type="InterPro" id="IPR017972">
    <property type="entry name" value="Cyt_P450_CS"/>
</dbReference>
<dbReference type="PROSITE" id="PS00086">
    <property type="entry name" value="CYTOCHROME_P450"/>
    <property type="match status" value="1"/>
</dbReference>
<evidence type="ECO:0000256" key="4">
    <source>
        <dbReference type="ARBA" id="ARBA00022617"/>
    </source>
</evidence>
<dbReference type="InterPro" id="IPR036396">
    <property type="entry name" value="Cyt_P450_sf"/>
</dbReference>
<dbReference type="PRINTS" id="PR00463">
    <property type="entry name" value="EP450I"/>
</dbReference>
<proteinExistence type="inferred from homology"/>
<evidence type="ECO:0000259" key="11">
    <source>
        <dbReference type="Pfam" id="PF20152"/>
    </source>
</evidence>
<evidence type="ECO:0000256" key="1">
    <source>
        <dbReference type="ARBA" id="ARBA00001971"/>
    </source>
</evidence>
<keyword evidence="10" id="KW-1133">Transmembrane helix</keyword>
<comment type="similarity">
    <text evidence="3">Belongs to the cytochrome P450 family.</text>
</comment>
<dbReference type="GO" id="GO:0004497">
    <property type="term" value="F:monooxygenase activity"/>
    <property type="evidence" value="ECO:0007669"/>
    <property type="project" value="UniProtKB-KW"/>
</dbReference>
<evidence type="ECO:0000313" key="13">
    <source>
        <dbReference type="Proteomes" id="UP000559256"/>
    </source>
</evidence>
<keyword evidence="8" id="KW-0503">Monooxygenase</keyword>
<feature type="transmembrane region" description="Helical" evidence="10">
    <location>
        <begin position="610"/>
        <end position="637"/>
    </location>
</feature>
<feature type="transmembrane region" description="Helical" evidence="10">
    <location>
        <begin position="461"/>
        <end position="482"/>
    </location>
</feature>
<dbReference type="InterPro" id="IPR002401">
    <property type="entry name" value="Cyt_P450_E_grp-I"/>
</dbReference>
<dbReference type="GO" id="GO:0005506">
    <property type="term" value="F:iron ion binding"/>
    <property type="evidence" value="ECO:0007669"/>
    <property type="project" value="InterPro"/>
</dbReference>
<feature type="binding site" description="axial binding residue" evidence="9">
    <location>
        <position position="349"/>
    </location>
    <ligand>
        <name>heme</name>
        <dbReference type="ChEBI" id="CHEBI:30413"/>
    </ligand>
    <ligandPart>
        <name>Fe</name>
        <dbReference type="ChEBI" id="CHEBI:18248"/>
    </ligandPart>
</feature>
<dbReference type="Proteomes" id="UP000559256">
    <property type="component" value="Unassembled WGS sequence"/>
</dbReference>
<evidence type="ECO:0000256" key="10">
    <source>
        <dbReference type="SAM" id="Phobius"/>
    </source>
</evidence>
<evidence type="ECO:0000256" key="9">
    <source>
        <dbReference type="PIRSR" id="PIRSR602401-1"/>
    </source>
</evidence>
<evidence type="ECO:0000256" key="5">
    <source>
        <dbReference type="ARBA" id="ARBA00022723"/>
    </source>
</evidence>
<dbReference type="InterPro" id="IPR045339">
    <property type="entry name" value="DUF6534"/>
</dbReference>
<evidence type="ECO:0000256" key="2">
    <source>
        <dbReference type="ARBA" id="ARBA00005179"/>
    </source>
</evidence>
<keyword evidence="10" id="KW-0472">Membrane</keyword>
<dbReference type="GO" id="GO:0020037">
    <property type="term" value="F:heme binding"/>
    <property type="evidence" value="ECO:0007669"/>
    <property type="project" value="InterPro"/>
</dbReference>
<reference evidence="12 13" key="1">
    <citation type="journal article" date="2020" name="ISME J.">
        <title>Uncovering the hidden diversity of litter-decomposition mechanisms in mushroom-forming fungi.</title>
        <authorList>
            <person name="Floudas D."/>
            <person name="Bentzer J."/>
            <person name="Ahren D."/>
            <person name="Johansson T."/>
            <person name="Persson P."/>
            <person name="Tunlid A."/>
        </authorList>
    </citation>
    <scope>NUCLEOTIDE SEQUENCE [LARGE SCALE GENOMIC DNA]</scope>
    <source>
        <strain evidence="12 13">CBS 291.85</strain>
    </source>
</reference>
<keyword evidence="7 9" id="KW-0408">Iron</keyword>
<dbReference type="PANTHER" id="PTHR46300:SF7">
    <property type="entry name" value="P450, PUTATIVE (EUROFUNG)-RELATED"/>
    <property type="match status" value="1"/>
</dbReference>
<dbReference type="CDD" id="cd11065">
    <property type="entry name" value="CYP64-like"/>
    <property type="match status" value="1"/>
</dbReference>
<comment type="pathway">
    <text evidence="2">Secondary metabolite biosynthesis.</text>
</comment>
<dbReference type="OrthoDB" id="2789670at2759"/>
<dbReference type="PANTHER" id="PTHR46300">
    <property type="entry name" value="P450, PUTATIVE (EUROFUNG)-RELATED-RELATED"/>
    <property type="match status" value="1"/>
</dbReference>
<evidence type="ECO:0000256" key="7">
    <source>
        <dbReference type="ARBA" id="ARBA00023004"/>
    </source>
</evidence>
<organism evidence="12 13">
    <name type="scientific">Tetrapyrgos nigripes</name>
    <dbReference type="NCBI Taxonomy" id="182062"/>
    <lineage>
        <taxon>Eukaryota</taxon>
        <taxon>Fungi</taxon>
        <taxon>Dikarya</taxon>
        <taxon>Basidiomycota</taxon>
        <taxon>Agaricomycotina</taxon>
        <taxon>Agaricomycetes</taxon>
        <taxon>Agaricomycetidae</taxon>
        <taxon>Agaricales</taxon>
        <taxon>Marasmiineae</taxon>
        <taxon>Marasmiaceae</taxon>
        <taxon>Tetrapyrgos</taxon>
    </lineage>
</organism>
<dbReference type="Gene3D" id="1.10.630.10">
    <property type="entry name" value="Cytochrome P450"/>
    <property type="match status" value="1"/>
</dbReference>
<feature type="domain" description="DUF6534" evidence="11">
    <location>
        <begin position="583"/>
        <end position="669"/>
    </location>
</feature>
<dbReference type="SUPFAM" id="SSF48264">
    <property type="entry name" value="Cytochrome P450"/>
    <property type="match status" value="1"/>
</dbReference>
<dbReference type="InterPro" id="IPR001128">
    <property type="entry name" value="Cyt_P450"/>
</dbReference>
<dbReference type="AlphaFoldDB" id="A0A8H5GWR0"/>
<keyword evidence="4 9" id="KW-0349">Heme</keyword>
<evidence type="ECO:0000256" key="8">
    <source>
        <dbReference type="ARBA" id="ARBA00023033"/>
    </source>
</evidence>
<dbReference type="EMBL" id="JAACJM010000005">
    <property type="protein sequence ID" value="KAF5372558.1"/>
    <property type="molecule type" value="Genomic_DNA"/>
</dbReference>
<feature type="transmembrane region" description="Helical" evidence="10">
    <location>
        <begin position="574"/>
        <end position="598"/>
    </location>
</feature>
<evidence type="ECO:0000313" key="12">
    <source>
        <dbReference type="EMBL" id="KAF5372558.1"/>
    </source>
</evidence>
<dbReference type="Pfam" id="PF00067">
    <property type="entry name" value="p450"/>
    <property type="match status" value="1"/>
</dbReference>
<dbReference type="InterPro" id="IPR050364">
    <property type="entry name" value="Cytochrome_P450_fung"/>
</dbReference>
<evidence type="ECO:0000256" key="6">
    <source>
        <dbReference type="ARBA" id="ARBA00023002"/>
    </source>
</evidence>
<dbReference type="Pfam" id="PF20152">
    <property type="entry name" value="DUF6534"/>
    <property type="match status" value="1"/>
</dbReference>
<dbReference type="GO" id="GO:0016705">
    <property type="term" value="F:oxidoreductase activity, acting on paired donors, with incorporation or reduction of molecular oxygen"/>
    <property type="evidence" value="ECO:0007669"/>
    <property type="project" value="InterPro"/>
</dbReference>
<keyword evidence="6" id="KW-0560">Oxidoreductase</keyword>
<keyword evidence="10" id="KW-0812">Transmembrane</keyword>
<name>A0A8H5GWR0_9AGAR</name>
<gene>
    <name evidence="12" type="ORF">D9758_005187</name>
</gene>
<sequence>MLDKKSRIYSDRPVLIMAGQLLGWDKGPALIPFCQTWSEYRRLFAQIMGTRSKIDSFNELFTDETHTFLRNVLETPNSWLDHSRRYAGALVLQVAFGYKAKEKDDHLVELVDEAMDNFSETTASNAFMVDVFPSMQYIPAWFPGAEWKRKSIKYQKTLQEMLEVPFLWVKQQMAAGTASNCFVSRQLEAKSLTAEEETTIKWAAAGIYSGGADTTVAHIECFFLAMTLHVESQKKAQAEMESVLGVGVLPTLADRGRLPYFEALFTEVYRCYTLAPTGLPHVCTQDDIHDGYFIPKGSIIFSNVWQFLHDPKTYSNPDKFSPERFLETPGHPKEKDPKDYVFGFGRRSCPGMHFADASMWILLASLVAGFDIRPPVKDGKPILPSGKFADGSIRPFQSTEAAPAPLFTPDRITPVDQKTFNENYGGSLICCQVMLVLYGLAVLQTYMYFMKYAKDSIAMKALVFFVWSMATVHAFFVCHTVYHYSILTYTRPLWIIDGEWSVYAATSVGVVLCFCIQTFFGRMLFLLTKGKLRWFITPVLAALVLGQVAFGIYLSYRMFSIWSLVNIHEMVYDAMVPLFVIRVASDTLTSVALCYVLFDSRTSFGKSRELIKTLIIYAMERFVLTTLVVLVQTIILVARPESIWAMVIEFVTAQLYTNSFLATLNSRNHLRGIGANGDSKYITSSNGGLRSNIDTRPGVQVMNINGNNRPFDVKYANGVRIGTETLVMTDMGDKQSV</sequence>
<feature type="transmembrane region" description="Helical" evidence="10">
    <location>
        <begin position="502"/>
        <end position="520"/>
    </location>
</feature>
<comment type="caution">
    <text evidence="12">The sequence shown here is derived from an EMBL/GenBank/DDBJ whole genome shotgun (WGS) entry which is preliminary data.</text>
</comment>